<dbReference type="GO" id="GO:0000287">
    <property type="term" value="F:magnesium ion binding"/>
    <property type="evidence" value="ECO:0007669"/>
    <property type="project" value="InterPro"/>
</dbReference>
<dbReference type="InterPro" id="IPR000685">
    <property type="entry name" value="RuBisCO_lsu_C"/>
</dbReference>
<dbReference type="SUPFAM" id="SSF51649">
    <property type="entry name" value="RuBisCo, C-terminal domain"/>
    <property type="match status" value="1"/>
</dbReference>
<evidence type="ECO:0000256" key="1">
    <source>
        <dbReference type="ARBA" id="ARBA00001946"/>
    </source>
</evidence>
<dbReference type="PANTHER" id="PTHR42704:SF17">
    <property type="entry name" value="RIBULOSE BISPHOSPHATE CARBOXYLASE LARGE CHAIN"/>
    <property type="match status" value="1"/>
</dbReference>
<comment type="caution">
    <text evidence="8">The sequence shown here is derived from an EMBL/GenBank/DDBJ whole genome shotgun (WGS) entry which is preliminary data.</text>
</comment>
<comment type="similarity">
    <text evidence="4">Belongs to the RuBisCO large chain family.</text>
</comment>
<evidence type="ECO:0000256" key="5">
    <source>
        <dbReference type="SAM" id="MobiDB-lite"/>
    </source>
</evidence>
<dbReference type="Gene3D" id="3.20.20.110">
    <property type="entry name" value="Ribulose bisphosphate carboxylase, large subunit, C-terminal domain"/>
    <property type="match status" value="1"/>
</dbReference>
<comment type="cofactor">
    <cofactor evidence="1">
        <name>Mg(2+)</name>
        <dbReference type="ChEBI" id="CHEBI:18420"/>
    </cofactor>
</comment>
<dbReference type="SFLD" id="SFLDG00301">
    <property type="entry name" value="RuBisCO-like_proteins"/>
    <property type="match status" value="1"/>
</dbReference>
<dbReference type="GO" id="GO:0015977">
    <property type="term" value="P:carbon fixation"/>
    <property type="evidence" value="ECO:0007669"/>
    <property type="project" value="InterPro"/>
</dbReference>
<evidence type="ECO:0000256" key="2">
    <source>
        <dbReference type="ARBA" id="ARBA00022723"/>
    </source>
</evidence>
<dbReference type="InterPro" id="IPR017443">
    <property type="entry name" value="RuBisCO_lsu_fd_N"/>
</dbReference>
<dbReference type="CDD" id="cd08207">
    <property type="entry name" value="RLP_NonPhot"/>
    <property type="match status" value="1"/>
</dbReference>
<dbReference type="PANTHER" id="PTHR42704">
    <property type="entry name" value="RIBULOSE BISPHOSPHATE CARBOXYLASE"/>
    <property type="match status" value="1"/>
</dbReference>
<proteinExistence type="inferred from homology"/>
<evidence type="ECO:0000256" key="4">
    <source>
        <dbReference type="RuleBase" id="RU003834"/>
    </source>
</evidence>
<keyword evidence="9" id="KW-1185">Reference proteome</keyword>
<dbReference type="GO" id="GO:0016984">
    <property type="term" value="F:ribulose-bisphosphate carboxylase activity"/>
    <property type="evidence" value="ECO:0007669"/>
    <property type="project" value="InterPro"/>
</dbReference>
<protein>
    <submittedName>
        <fullName evidence="8">Ribulose-bisphosphate carboxylase large subunit family protein</fullName>
    </submittedName>
</protein>
<dbReference type="SUPFAM" id="SSF54966">
    <property type="entry name" value="RuBisCO, large subunit, small (N-terminal) domain"/>
    <property type="match status" value="1"/>
</dbReference>
<feature type="region of interest" description="Disordered" evidence="5">
    <location>
        <begin position="1"/>
        <end position="42"/>
    </location>
</feature>
<name>A0A7X0VWI3_9BACL</name>
<keyword evidence="2" id="KW-0479">Metal-binding</keyword>
<gene>
    <name evidence="8" type="ORF">H7C18_20160</name>
</gene>
<accession>A0A7X0VWI3</accession>
<dbReference type="Proteomes" id="UP000564644">
    <property type="component" value="Unassembled WGS sequence"/>
</dbReference>
<dbReference type="Pfam" id="PF00016">
    <property type="entry name" value="RuBisCO_large"/>
    <property type="match status" value="1"/>
</dbReference>
<keyword evidence="3" id="KW-0460">Magnesium</keyword>
<reference evidence="8 9" key="1">
    <citation type="submission" date="2020-08" db="EMBL/GenBank/DDBJ databases">
        <title>Cohnella phylogeny.</title>
        <authorList>
            <person name="Dunlap C."/>
        </authorList>
    </citation>
    <scope>NUCLEOTIDE SEQUENCE [LARGE SCALE GENOMIC DNA]</scope>
    <source>
        <strain evidence="8 9">CBP 2801</strain>
    </source>
</reference>
<dbReference type="PROSITE" id="PS00157">
    <property type="entry name" value="RUBISCO_LARGE"/>
    <property type="match status" value="1"/>
</dbReference>
<evidence type="ECO:0000313" key="9">
    <source>
        <dbReference type="Proteomes" id="UP000564644"/>
    </source>
</evidence>
<dbReference type="Pfam" id="PF02788">
    <property type="entry name" value="RuBisCO_large_N"/>
    <property type="match status" value="1"/>
</dbReference>
<evidence type="ECO:0000313" key="8">
    <source>
        <dbReference type="EMBL" id="MBB6733239.1"/>
    </source>
</evidence>
<sequence>MSERDTWAKKGAAAGSGGAAANDYDAVRDAGRDEDTGASRSTDRVRAVYLVETPYSLERAAAVIAGEQSTGTFTAVPGETEALKERHGARIEAIEALEEASSPALPGAKLPSGHDGKFRRGRVTISYPLLNFGPSIPNLLSAVAGNLYELQELSGLRLLDLELPAAFADRYPGPKFGVEGTRRLTGVYDRPILGTIVKPSVGLSAEELGRLVYDLAVAGMDFIKDDELNASPLYLPFEQKLRAVTEAVERAADVTGRKLMYAFNITGEIDELRSRHDSVVKAGGTCVMVSVLSVGLAGLAHLNGYSEVPIHGHRNQWGMLTRCPLLGVEFGAFQKLCRLAGADHLHVNGLNSKFYETNESVERSIRACGEPLFGGYRTLPVVSSGQWAGMAAPTYEAAGGVDVMHLAGGGMLAHPDGPAAGFESMKLAWEAAVAGVPLERQAQRHPALRRAVEKYGKG</sequence>
<dbReference type="AlphaFoldDB" id="A0A7X0VWI3"/>
<evidence type="ECO:0000259" key="6">
    <source>
        <dbReference type="Pfam" id="PF00016"/>
    </source>
</evidence>
<evidence type="ECO:0000256" key="3">
    <source>
        <dbReference type="ARBA" id="ARBA00022842"/>
    </source>
</evidence>
<evidence type="ECO:0000259" key="7">
    <source>
        <dbReference type="Pfam" id="PF02788"/>
    </source>
</evidence>
<dbReference type="EMBL" id="JACJVO010000025">
    <property type="protein sequence ID" value="MBB6733239.1"/>
    <property type="molecule type" value="Genomic_DNA"/>
</dbReference>
<dbReference type="RefSeq" id="WP_185130907.1">
    <property type="nucleotide sequence ID" value="NZ_JACJVO010000025.1"/>
</dbReference>
<feature type="compositionally biased region" description="Basic and acidic residues" evidence="5">
    <location>
        <begin position="25"/>
        <end position="42"/>
    </location>
</feature>
<organism evidence="8 9">
    <name type="scientific">Cohnella zeiphila</name>
    <dbReference type="NCBI Taxonomy" id="2761120"/>
    <lineage>
        <taxon>Bacteria</taxon>
        <taxon>Bacillati</taxon>
        <taxon>Bacillota</taxon>
        <taxon>Bacilli</taxon>
        <taxon>Bacillales</taxon>
        <taxon>Paenibacillaceae</taxon>
        <taxon>Cohnella</taxon>
    </lineage>
</organism>
<dbReference type="InterPro" id="IPR036376">
    <property type="entry name" value="RuBisCO_lsu_C_sf"/>
</dbReference>
<dbReference type="Gene3D" id="3.30.70.150">
    <property type="entry name" value="RuBisCO large subunit, N-terminal domain"/>
    <property type="match status" value="1"/>
</dbReference>
<feature type="domain" description="Ribulose bisphosphate carboxylase large subunit ferrodoxin-like N-terminal" evidence="7">
    <location>
        <begin position="53"/>
        <end position="167"/>
    </location>
</feature>
<dbReference type="InterPro" id="IPR033966">
    <property type="entry name" value="RuBisCO"/>
</dbReference>
<dbReference type="InterPro" id="IPR020878">
    <property type="entry name" value="RuBisCo_large_chain_AS"/>
</dbReference>
<dbReference type="InterPro" id="IPR036422">
    <property type="entry name" value="RuBisCO_lsu_N_sf"/>
</dbReference>
<feature type="domain" description="Ribulose bisphosphate carboxylase large subunit C-terminal" evidence="6">
    <location>
        <begin position="178"/>
        <end position="455"/>
    </location>
</feature>
<dbReference type="SFLD" id="SFLDS00014">
    <property type="entry name" value="RuBisCO"/>
    <property type="match status" value="1"/>
</dbReference>